<dbReference type="RefSeq" id="WP_111636137.1">
    <property type="nucleotide sequence ID" value="NZ_QLLR01000039.1"/>
</dbReference>
<dbReference type="Proteomes" id="UP000249754">
    <property type="component" value="Unassembled WGS sequence"/>
</dbReference>
<name>A0A327RZP9_9SPHI</name>
<gene>
    <name evidence="1" type="ORF">LY11_04831</name>
</gene>
<evidence type="ECO:0000313" key="1">
    <source>
        <dbReference type="EMBL" id="RAJ22366.1"/>
    </source>
</evidence>
<sequence length="288" mass="32692">MSYFSKPATDIFIPDGSGFRQAPPEMSGLSFNDCITFLGYHKDQVMILYSTQSEKITNIAFEIFTRNIVFIRTDKKITFIADRDLKKALTGFSVTKYYTSGEIKTLLETGIENESLTVEFLASALKLTSVSRNGMFYASQIKTYLYFTNGLLSDFLYDDGFSTDAKQLKQVNKTVYDILARAAYKYRVEDDFGAQKEINIQSEAWSAIPNAFGNEFIPLHTYDGGLVNLHMIRVCHYGLPITRLAFQEINYGRYHVISGNGTGDVVLRLGHFDYRFSNKGDLIEFIPL</sequence>
<dbReference type="OrthoDB" id="979429at2"/>
<accession>A0A327RZP9</accession>
<dbReference type="AlphaFoldDB" id="A0A327RZP9"/>
<evidence type="ECO:0000313" key="2">
    <source>
        <dbReference type="Proteomes" id="UP000249754"/>
    </source>
</evidence>
<comment type="caution">
    <text evidence="1">The sequence shown here is derived from an EMBL/GenBank/DDBJ whole genome shotgun (WGS) entry which is preliminary data.</text>
</comment>
<dbReference type="EMBL" id="QLLR01000039">
    <property type="protein sequence ID" value="RAJ22366.1"/>
    <property type="molecule type" value="Genomic_DNA"/>
</dbReference>
<reference evidence="1 2" key="1">
    <citation type="submission" date="2018-06" db="EMBL/GenBank/DDBJ databases">
        <title>Genomic Encyclopedia of Archaeal and Bacterial Type Strains, Phase II (KMG-II): from individual species to whole genera.</title>
        <authorList>
            <person name="Goeker M."/>
        </authorList>
    </citation>
    <scope>NUCLEOTIDE SEQUENCE [LARGE SCALE GENOMIC DNA]</scope>
    <source>
        <strain evidence="1 2">DSM 14825</strain>
    </source>
</reference>
<organism evidence="1 2">
    <name type="scientific">Pedobacter cryoconitis</name>
    <dbReference type="NCBI Taxonomy" id="188932"/>
    <lineage>
        <taxon>Bacteria</taxon>
        <taxon>Pseudomonadati</taxon>
        <taxon>Bacteroidota</taxon>
        <taxon>Sphingobacteriia</taxon>
        <taxon>Sphingobacteriales</taxon>
        <taxon>Sphingobacteriaceae</taxon>
        <taxon>Pedobacter</taxon>
    </lineage>
</organism>
<proteinExistence type="predicted"/>
<protein>
    <submittedName>
        <fullName evidence="1">Uncharacterized protein</fullName>
    </submittedName>
</protein>